<accession>A0A316H9V8</accession>
<evidence type="ECO:0000256" key="3">
    <source>
        <dbReference type="ARBA" id="ARBA00022553"/>
    </source>
</evidence>
<dbReference type="RefSeq" id="WP_109608348.1">
    <property type="nucleotide sequence ID" value="NZ_QGHA01000004.1"/>
</dbReference>
<dbReference type="SUPFAM" id="SSF55874">
    <property type="entry name" value="ATPase domain of HSP90 chaperone/DNA topoisomerase II/histidine kinase"/>
    <property type="match status" value="1"/>
</dbReference>
<dbReference type="AlphaFoldDB" id="A0A316H9V8"/>
<keyword evidence="5" id="KW-0418">Kinase</keyword>
<organism evidence="8 9">
    <name type="scientific">Mucilaginibacter oryzae</name>
    <dbReference type="NCBI Taxonomy" id="468058"/>
    <lineage>
        <taxon>Bacteria</taxon>
        <taxon>Pseudomonadati</taxon>
        <taxon>Bacteroidota</taxon>
        <taxon>Sphingobacteriia</taxon>
        <taxon>Sphingobacteriales</taxon>
        <taxon>Sphingobacteriaceae</taxon>
        <taxon>Mucilaginibacter</taxon>
    </lineage>
</organism>
<evidence type="ECO:0000259" key="7">
    <source>
        <dbReference type="PROSITE" id="PS50113"/>
    </source>
</evidence>
<keyword evidence="4" id="KW-0808">Transferase</keyword>
<dbReference type="EC" id="2.7.13.3" evidence="2"/>
<dbReference type="InterPro" id="IPR005467">
    <property type="entry name" value="His_kinase_dom"/>
</dbReference>
<keyword evidence="3" id="KW-0597">Phosphoprotein</keyword>
<proteinExistence type="predicted"/>
<evidence type="ECO:0000256" key="1">
    <source>
        <dbReference type="ARBA" id="ARBA00000085"/>
    </source>
</evidence>
<feature type="domain" description="PAC" evidence="7">
    <location>
        <begin position="214"/>
        <end position="266"/>
    </location>
</feature>
<evidence type="ECO:0000313" key="9">
    <source>
        <dbReference type="Proteomes" id="UP000245678"/>
    </source>
</evidence>
<feature type="domain" description="Histidine kinase" evidence="6">
    <location>
        <begin position="284"/>
        <end position="494"/>
    </location>
</feature>
<dbReference type="InterPro" id="IPR000700">
    <property type="entry name" value="PAS-assoc_C"/>
</dbReference>
<dbReference type="GO" id="GO:0004673">
    <property type="term" value="F:protein histidine kinase activity"/>
    <property type="evidence" value="ECO:0007669"/>
    <property type="project" value="UniProtKB-EC"/>
</dbReference>
<dbReference type="InterPro" id="IPR035965">
    <property type="entry name" value="PAS-like_dom_sf"/>
</dbReference>
<dbReference type="PROSITE" id="PS50109">
    <property type="entry name" value="HIS_KIN"/>
    <property type="match status" value="1"/>
</dbReference>
<dbReference type="InterPro" id="IPR052162">
    <property type="entry name" value="Sensor_kinase/Photoreceptor"/>
</dbReference>
<comment type="catalytic activity">
    <reaction evidence="1">
        <text>ATP + protein L-histidine = ADP + protein N-phospho-L-histidine.</text>
        <dbReference type="EC" id="2.7.13.3"/>
    </reaction>
</comment>
<dbReference type="InterPro" id="IPR004358">
    <property type="entry name" value="Sig_transdc_His_kin-like_C"/>
</dbReference>
<protein>
    <recommendedName>
        <fullName evidence="2">histidine kinase</fullName>
        <ecNumber evidence="2">2.7.13.3</ecNumber>
    </recommendedName>
</protein>
<evidence type="ECO:0000259" key="6">
    <source>
        <dbReference type="PROSITE" id="PS50109"/>
    </source>
</evidence>
<evidence type="ECO:0000256" key="2">
    <source>
        <dbReference type="ARBA" id="ARBA00012438"/>
    </source>
</evidence>
<reference evidence="8 9" key="1">
    <citation type="submission" date="2018-05" db="EMBL/GenBank/DDBJ databases">
        <title>Genomic Encyclopedia of Archaeal and Bacterial Type Strains, Phase II (KMG-II): from individual species to whole genera.</title>
        <authorList>
            <person name="Goeker M."/>
        </authorList>
    </citation>
    <scope>NUCLEOTIDE SEQUENCE [LARGE SCALE GENOMIC DNA]</scope>
    <source>
        <strain evidence="8 9">DSM 19975</strain>
    </source>
</reference>
<dbReference type="Gene3D" id="3.30.565.10">
    <property type="entry name" value="Histidine kinase-like ATPase, C-terminal domain"/>
    <property type="match status" value="1"/>
</dbReference>
<dbReference type="SMART" id="SM00387">
    <property type="entry name" value="HATPase_c"/>
    <property type="match status" value="1"/>
</dbReference>
<dbReference type="PANTHER" id="PTHR43304">
    <property type="entry name" value="PHYTOCHROME-LIKE PROTEIN CPH1"/>
    <property type="match status" value="1"/>
</dbReference>
<dbReference type="SUPFAM" id="SSF55785">
    <property type="entry name" value="PYP-like sensor domain (PAS domain)"/>
    <property type="match status" value="2"/>
</dbReference>
<name>A0A316H9V8_9SPHI</name>
<sequence>MSFTEKGTSPGNNVSPARLTDDPDACIWEYNSITKEVKWSAGFYNILGYHPNEIESSAQVFFEHLLYYQDKHVFLDALYQSRLNQQVAPVPIRLLTKNNGYQWFESRIKNPENSYNGTIHGLLVNINIYKQESITFADKQFMHDEAFRIARLGSWEINPLKPGVIALSNQVYDIYDIQSRLEISAEEFISFFEPSYRVVLQQAIDHAIKLCRPFDTEALLRTAKNNLLWLKVKGIPVIDNYGHCITLKGIIQDIDNEKRKQLKLEQSVNLLTDQNRRLQNFAYIVSHNLRSHTGNLQFMVNLFEQTDEEEERIEIFSYLKTISDSLNLTIEHLNEIVKIQTEITNERSVVELEKLFKSVRSALKNNIESINAIVEYDFSQCTEINYIPAYMESIFQNLLTNSLKYYSPGRQPIIQCYTLREGNHIYLIFEDNGLGIDLNRHGDKVFGMYKTFHQNTDAKGIGLFITRNQIEALGGSITVESTVNVGTKFTIRLV</sequence>
<dbReference type="Pfam" id="PF02518">
    <property type="entry name" value="HATPase_c"/>
    <property type="match status" value="1"/>
</dbReference>
<evidence type="ECO:0000256" key="4">
    <source>
        <dbReference type="ARBA" id="ARBA00022679"/>
    </source>
</evidence>
<dbReference type="InterPro" id="IPR003594">
    <property type="entry name" value="HATPase_dom"/>
</dbReference>
<dbReference type="PANTHER" id="PTHR43304:SF1">
    <property type="entry name" value="PAC DOMAIN-CONTAINING PROTEIN"/>
    <property type="match status" value="1"/>
</dbReference>
<comment type="caution">
    <text evidence="8">The sequence shown here is derived from an EMBL/GenBank/DDBJ whole genome shotgun (WGS) entry which is preliminary data.</text>
</comment>
<evidence type="ECO:0000313" key="8">
    <source>
        <dbReference type="EMBL" id="PWK77844.1"/>
    </source>
</evidence>
<dbReference type="Gene3D" id="3.30.450.20">
    <property type="entry name" value="PAS domain"/>
    <property type="match status" value="2"/>
</dbReference>
<keyword evidence="9" id="KW-1185">Reference proteome</keyword>
<gene>
    <name evidence="8" type="ORF">LX99_02729</name>
</gene>
<dbReference type="InterPro" id="IPR036890">
    <property type="entry name" value="HATPase_C_sf"/>
</dbReference>
<dbReference type="PRINTS" id="PR00344">
    <property type="entry name" value="BCTRLSENSOR"/>
</dbReference>
<dbReference type="InterPro" id="IPR013655">
    <property type="entry name" value="PAS_fold_3"/>
</dbReference>
<evidence type="ECO:0000256" key="5">
    <source>
        <dbReference type="ARBA" id="ARBA00022777"/>
    </source>
</evidence>
<dbReference type="EMBL" id="QGHA01000004">
    <property type="protein sequence ID" value="PWK77844.1"/>
    <property type="molecule type" value="Genomic_DNA"/>
</dbReference>
<dbReference type="Proteomes" id="UP000245678">
    <property type="component" value="Unassembled WGS sequence"/>
</dbReference>
<dbReference type="PROSITE" id="PS50113">
    <property type="entry name" value="PAC"/>
    <property type="match status" value="1"/>
</dbReference>
<dbReference type="Pfam" id="PF08447">
    <property type="entry name" value="PAS_3"/>
    <property type="match status" value="1"/>
</dbReference>